<evidence type="ECO:0000256" key="5">
    <source>
        <dbReference type="ARBA" id="ARBA00022842"/>
    </source>
</evidence>
<evidence type="ECO:0000256" key="2">
    <source>
        <dbReference type="ARBA" id="ARBA00022722"/>
    </source>
</evidence>
<organism evidence="8 9">
    <name type="scientific">Nocardioides humi</name>
    <dbReference type="NCBI Taxonomy" id="449461"/>
    <lineage>
        <taxon>Bacteria</taxon>
        <taxon>Bacillati</taxon>
        <taxon>Actinomycetota</taxon>
        <taxon>Actinomycetes</taxon>
        <taxon>Propionibacteriales</taxon>
        <taxon>Nocardioidaceae</taxon>
        <taxon>Nocardioides</taxon>
    </lineage>
</organism>
<comment type="caution">
    <text evidence="8">The sequence shown here is derived from an EMBL/GenBank/DDBJ whole genome shotgun (WGS) entry which is preliminary data.</text>
</comment>
<proteinExistence type="inferred from homology"/>
<protein>
    <recommendedName>
        <fullName evidence="6">Ribonuclease VapC</fullName>
        <shortName evidence="6">RNase VapC</shortName>
        <ecNumber evidence="6">3.1.-.-</ecNumber>
    </recommendedName>
    <alternativeName>
        <fullName evidence="6">Toxin VapC</fullName>
    </alternativeName>
</protein>
<keyword evidence="5 6" id="KW-0460">Magnesium</keyword>
<gene>
    <name evidence="6" type="primary">vapC</name>
    <name evidence="8" type="ORF">GCM10009788_17660</name>
</gene>
<keyword evidence="2 6" id="KW-0540">Nuclease</keyword>
<dbReference type="HAMAP" id="MF_00265">
    <property type="entry name" value="VapC_Nob1"/>
    <property type="match status" value="1"/>
</dbReference>
<dbReference type="EC" id="3.1.-.-" evidence="6"/>
<evidence type="ECO:0000313" key="8">
    <source>
        <dbReference type="EMBL" id="GAA1513702.1"/>
    </source>
</evidence>
<name>A0ABN2A9S4_9ACTN</name>
<keyword evidence="4 6" id="KW-0378">Hydrolase</keyword>
<evidence type="ECO:0000313" key="9">
    <source>
        <dbReference type="Proteomes" id="UP001500842"/>
    </source>
</evidence>
<keyword evidence="3 6" id="KW-0479">Metal-binding</keyword>
<dbReference type="EMBL" id="BAAAOR010000014">
    <property type="protein sequence ID" value="GAA1513702.1"/>
    <property type="molecule type" value="Genomic_DNA"/>
</dbReference>
<comment type="function">
    <text evidence="6">Toxic component of a toxin-antitoxin (TA) system. An RNase.</text>
</comment>
<dbReference type="Gene3D" id="3.40.50.1010">
    <property type="entry name" value="5'-nuclease"/>
    <property type="match status" value="1"/>
</dbReference>
<dbReference type="Pfam" id="PF01850">
    <property type="entry name" value="PIN"/>
    <property type="match status" value="1"/>
</dbReference>
<evidence type="ECO:0000256" key="4">
    <source>
        <dbReference type="ARBA" id="ARBA00022801"/>
    </source>
</evidence>
<accession>A0ABN2A9S4</accession>
<feature type="binding site" evidence="6">
    <location>
        <position position="6"/>
    </location>
    <ligand>
        <name>Mg(2+)</name>
        <dbReference type="ChEBI" id="CHEBI:18420"/>
    </ligand>
</feature>
<keyword evidence="9" id="KW-1185">Reference proteome</keyword>
<evidence type="ECO:0000256" key="3">
    <source>
        <dbReference type="ARBA" id="ARBA00022723"/>
    </source>
</evidence>
<reference evidence="8 9" key="1">
    <citation type="journal article" date="2019" name="Int. J. Syst. Evol. Microbiol.">
        <title>The Global Catalogue of Microorganisms (GCM) 10K type strain sequencing project: providing services to taxonomists for standard genome sequencing and annotation.</title>
        <authorList>
            <consortium name="The Broad Institute Genomics Platform"/>
            <consortium name="The Broad Institute Genome Sequencing Center for Infectious Disease"/>
            <person name="Wu L."/>
            <person name="Ma J."/>
        </authorList>
    </citation>
    <scope>NUCLEOTIDE SEQUENCE [LARGE SCALE GENOMIC DNA]</scope>
    <source>
        <strain evidence="8 9">JCM 14942</strain>
    </source>
</reference>
<evidence type="ECO:0000259" key="7">
    <source>
        <dbReference type="Pfam" id="PF01850"/>
    </source>
</evidence>
<dbReference type="InterPro" id="IPR022907">
    <property type="entry name" value="VapC_family"/>
</dbReference>
<dbReference type="Proteomes" id="UP001500842">
    <property type="component" value="Unassembled WGS sequence"/>
</dbReference>
<comment type="similarity">
    <text evidence="6">Belongs to the PINc/VapC protein family.</text>
</comment>
<keyword evidence="1 6" id="KW-1277">Toxin-antitoxin system</keyword>
<dbReference type="SUPFAM" id="SSF88723">
    <property type="entry name" value="PIN domain-like"/>
    <property type="match status" value="1"/>
</dbReference>
<feature type="domain" description="PIN" evidence="7">
    <location>
        <begin position="5"/>
        <end position="122"/>
    </location>
</feature>
<sequence length="133" mass="13911">MTAACDSSVLIPALNPRHPDHATVRDLRSQVTAVPAHVLLETYSALTRMPLPFRMPGAAVARALDGLGLDIVGLPESGQAALVSTCAAAGVDGGAVYDGLVGLTALHHDLTLLTRDRRARATYDALGVRYTLV</sequence>
<evidence type="ECO:0000256" key="1">
    <source>
        <dbReference type="ARBA" id="ARBA00022649"/>
    </source>
</evidence>
<dbReference type="InterPro" id="IPR029060">
    <property type="entry name" value="PIN-like_dom_sf"/>
</dbReference>
<dbReference type="RefSeq" id="WP_141005320.1">
    <property type="nucleotide sequence ID" value="NZ_BAAAOR010000014.1"/>
</dbReference>
<comment type="cofactor">
    <cofactor evidence="6">
        <name>Mg(2+)</name>
        <dbReference type="ChEBI" id="CHEBI:18420"/>
    </cofactor>
</comment>
<dbReference type="InterPro" id="IPR002716">
    <property type="entry name" value="PIN_dom"/>
</dbReference>
<keyword evidence="6" id="KW-0800">Toxin</keyword>
<feature type="binding site" evidence="6">
    <location>
        <position position="98"/>
    </location>
    <ligand>
        <name>Mg(2+)</name>
        <dbReference type="ChEBI" id="CHEBI:18420"/>
    </ligand>
</feature>
<evidence type="ECO:0000256" key="6">
    <source>
        <dbReference type="HAMAP-Rule" id="MF_00265"/>
    </source>
</evidence>